<comment type="caution">
    <text evidence="1">The sequence shown here is derived from an EMBL/GenBank/DDBJ whole genome shotgun (WGS) entry which is preliminary data.</text>
</comment>
<dbReference type="Proteomes" id="UP001427805">
    <property type="component" value="Unassembled WGS sequence"/>
</dbReference>
<gene>
    <name evidence="1" type="ORF">TPR58_20910</name>
</gene>
<reference evidence="1 2" key="1">
    <citation type="submission" date="2024-05" db="EMBL/GenBank/DDBJ databases">
        <title>Sphingomonas sp. HF-S3 16S ribosomal RNA gene Genome sequencing and assembly.</title>
        <authorList>
            <person name="Lee H."/>
        </authorList>
    </citation>
    <scope>NUCLEOTIDE SEQUENCE [LARGE SCALE GENOMIC DNA]</scope>
    <source>
        <strain evidence="1 2">HF-S3</strain>
    </source>
</reference>
<dbReference type="EMBL" id="JBDIZK010000015">
    <property type="protein sequence ID" value="MEN3749647.1"/>
    <property type="molecule type" value="Genomic_DNA"/>
</dbReference>
<keyword evidence="2" id="KW-1185">Reference proteome</keyword>
<protein>
    <submittedName>
        <fullName evidence="1">Immunity 22 family protein</fullName>
    </submittedName>
</protein>
<organism evidence="1 2">
    <name type="scientific">Sphingomonas rustica</name>
    <dbReference type="NCBI Taxonomy" id="3103142"/>
    <lineage>
        <taxon>Bacteria</taxon>
        <taxon>Pseudomonadati</taxon>
        <taxon>Pseudomonadota</taxon>
        <taxon>Alphaproteobacteria</taxon>
        <taxon>Sphingomonadales</taxon>
        <taxon>Sphingomonadaceae</taxon>
        <taxon>Sphingomonas</taxon>
    </lineage>
</organism>
<evidence type="ECO:0000313" key="2">
    <source>
        <dbReference type="Proteomes" id="UP001427805"/>
    </source>
</evidence>
<proteinExistence type="predicted"/>
<accession>A0ABV0BEH8</accession>
<dbReference type="InterPro" id="IPR025560">
    <property type="entry name" value="Imm22"/>
</dbReference>
<dbReference type="Pfam" id="PF14112">
    <property type="entry name" value="DUF4284"/>
    <property type="match status" value="1"/>
</dbReference>
<evidence type="ECO:0000313" key="1">
    <source>
        <dbReference type="EMBL" id="MEN3749647.1"/>
    </source>
</evidence>
<dbReference type="RefSeq" id="WP_346248692.1">
    <property type="nucleotide sequence ID" value="NZ_JBDIZK010000015.1"/>
</dbReference>
<name>A0ABV0BEH8_9SPHN</name>
<sequence length="199" mass="21712">MSGASGRGGEASYSDTFRRELVDEALNRTPTGGFPELEKRHGLKPGTLFDWVEELGGDLGSSPFSALHVWIGTTSASEAEFVHYLDHDPAYWQADEERRETATEDLTGCGFCRDLGLRYLYDEDLMLAVYLPAPVPVGEMIDEGALRTDAAREAMLAECAARGIAEANAMMVYGDPDLAVSDRNLLYNGLIYLGCFADA</sequence>